<evidence type="ECO:0000313" key="3">
    <source>
        <dbReference type="Proteomes" id="UP000294911"/>
    </source>
</evidence>
<accession>A0A4R2QMM8</accession>
<reference evidence="2 3" key="1">
    <citation type="submission" date="2019-03" db="EMBL/GenBank/DDBJ databases">
        <title>Genomic Encyclopedia of Type Strains, Phase IV (KMG-IV): sequencing the most valuable type-strain genomes for metagenomic binning, comparative biology and taxonomic classification.</title>
        <authorList>
            <person name="Goeker M."/>
        </authorList>
    </citation>
    <scope>NUCLEOTIDE SEQUENCE [LARGE SCALE GENOMIC DNA]</scope>
    <source>
        <strain evidence="2 3">DSM 45765</strain>
    </source>
</reference>
<keyword evidence="3" id="KW-1185">Reference proteome</keyword>
<feature type="region of interest" description="Disordered" evidence="1">
    <location>
        <begin position="1"/>
        <end position="30"/>
    </location>
</feature>
<evidence type="ECO:0000313" key="2">
    <source>
        <dbReference type="EMBL" id="TCP50823.1"/>
    </source>
</evidence>
<comment type="caution">
    <text evidence="2">The sequence shown here is derived from an EMBL/GenBank/DDBJ whole genome shotgun (WGS) entry which is preliminary data.</text>
</comment>
<evidence type="ECO:0000256" key="1">
    <source>
        <dbReference type="SAM" id="MobiDB-lite"/>
    </source>
</evidence>
<feature type="region of interest" description="Disordered" evidence="1">
    <location>
        <begin position="51"/>
        <end position="77"/>
    </location>
</feature>
<sequence length="77" mass="8338">MNGEAHPESTDETDSVSGRAAGTAPPTTPCTVVWSQGRAFVLEAALSGNRWVGFDQRGRPQSLSSGDLQRRGWSRHR</sequence>
<gene>
    <name evidence="2" type="ORF">EV191_10785</name>
</gene>
<name>A0A4R2QMM8_9PSEU</name>
<dbReference type="EMBL" id="SLXQ01000007">
    <property type="protein sequence ID" value="TCP50823.1"/>
    <property type="molecule type" value="Genomic_DNA"/>
</dbReference>
<protein>
    <submittedName>
        <fullName evidence="2">Uncharacterized protein</fullName>
    </submittedName>
</protein>
<dbReference type="Proteomes" id="UP000294911">
    <property type="component" value="Unassembled WGS sequence"/>
</dbReference>
<organism evidence="2 3">
    <name type="scientific">Tamaricihabitans halophyticus</name>
    <dbReference type="NCBI Taxonomy" id="1262583"/>
    <lineage>
        <taxon>Bacteria</taxon>
        <taxon>Bacillati</taxon>
        <taxon>Actinomycetota</taxon>
        <taxon>Actinomycetes</taxon>
        <taxon>Pseudonocardiales</taxon>
        <taxon>Pseudonocardiaceae</taxon>
        <taxon>Tamaricihabitans</taxon>
    </lineage>
</organism>
<dbReference type="RefSeq" id="WP_243659016.1">
    <property type="nucleotide sequence ID" value="NZ_SLXQ01000007.1"/>
</dbReference>
<dbReference type="AlphaFoldDB" id="A0A4R2QMM8"/>
<proteinExistence type="predicted"/>